<gene>
    <name evidence="2" type="ORF">ACFQS1_34150</name>
</gene>
<reference evidence="3" key="1">
    <citation type="journal article" date="2019" name="Int. J. Syst. Evol. Microbiol.">
        <title>The Global Catalogue of Microorganisms (GCM) 10K type strain sequencing project: providing services to taxonomists for standard genome sequencing and annotation.</title>
        <authorList>
            <consortium name="The Broad Institute Genomics Platform"/>
            <consortium name="The Broad Institute Genome Sequencing Center for Infectious Disease"/>
            <person name="Wu L."/>
            <person name="Ma J."/>
        </authorList>
    </citation>
    <scope>NUCLEOTIDE SEQUENCE [LARGE SCALE GENOMIC DNA]</scope>
    <source>
        <strain evidence="3">XZYJT-10</strain>
    </source>
</reference>
<sequence length="205" mass="21039">MIGLESLRWSLTLAFAVATGFHLARLLRPGAGAERISDALHLLMGGSMIVMIWPWGGGVPAGVWAAGFTVSTGWFAARAVRAGGWRFAEPGVRWPVCTAAGAAAVYFATSAAAMVWMSVAMPAPHQHHLGTAEPAIGPATGPDIGPAAAWVSAALGGYLVAAALWWVARGMRLAPAGPHGATPHWPALCHAMMSAAMGLALLAMA</sequence>
<dbReference type="RefSeq" id="WP_378976148.1">
    <property type="nucleotide sequence ID" value="NZ_JBHTBJ010000042.1"/>
</dbReference>
<accession>A0ABW2I2D9</accession>
<organism evidence="2 3">
    <name type="scientific">Paractinoplanes rhizophilus</name>
    <dbReference type="NCBI Taxonomy" id="1416877"/>
    <lineage>
        <taxon>Bacteria</taxon>
        <taxon>Bacillati</taxon>
        <taxon>Actinomycetota</taxon>
        <taxon>Actinomycetes</taxon>
        <taxon>Micromonosporales</taxon>
        <taxon>Micromonosporaceae</taxon>
        <taxon>Paractinoplanes</taxon>
    </lineage>
</organism>
<dbReference type="EMBL" id="JBHTBJ010000042">
    <property type="protein sequence ID" value="MFC7279035.1"/>
    <property type="molecule type" value="Genomic_DNA"/>
</dbReference>
<comment type="caution">
    <text evidence="2">The sequence shown here is derived from an EMBL/GenBank/DDBJ whole genome shotgun (WGS) entry which is preliminary data.</text>
</comment>
<evidence type="ECO:0000256" key="1">
    <source>
        <dbReference type="SAM" id="Phobius"/>
    </source>
</evidence>
<keyword evidence="3" id="KW-1185">Reference proteome</keyword>
<feature type="transmembrane region" description="Helical" evidence="1">
    <location>
        <begin position="187"/>
        <end position="204"/>
    </location>
</feature>
<name>A0ABW2I2D9_9ACTN</name>
<protein>
    <submittedName>
        <fullName evidence="2">DUF5134 domain-containing protein</fullName>
    </submittedName>
</protein>
<feature type="transmembrane region" description="Helical" evidence="1">
    <location>
        <begin position="147"/>
        <end position="167"/>
    </location>
</feature>
<evidence type="ECO:0000313" key="3">
    <source>
        <dbReference type="Proteomes" id="UP001596548"/>
    </source>
</evidence>
<keyword evidence="1" id="KW-0472">Membrane</keyword>
<feature type="transmembrane region" description="Helical" evidence="1">
    <location>
        <begin position="92"/>
        <end position="117"/>
    </location>
</feature>
<dbReference type="Proteomes" id="UP001596548">
    <property type="component" value="Unassembled WGS sequence"/>
</dbReference>
<dbReference type="InterPro" id="IPR033458">
    <property type="entry name" value="DUF5134"/>
</dbReference>
<feature type="transmembrane region" description="Helical" evidence="1">
    <location>
        <begin position="62"/>
        <end position="80"/>
    </location>
</feature>
<evidence type="ECO:0000313" key="2">
    <source>
        <dbReference type="EMBL" id="MFC7279035.1"/>
    </source>
</evidence>
<keyword evidence="1" id="KW-1133">Transmembrane helix</keyword>
<proteinExistence type="predicted"/>
<feature type="transmembrane region" description="Helical" evidence="1">
    <location>
        <begin position="6"/>
        <end position="27"/>
    </location>
</feature>
<keyword evidence="1" id="KW-0812">Transmembrane</keyword>
<dbReference type="Pfam" id="PF17197">
    <property type="entry name" value="DUF5134"/>
    <property type="match status" value="1"/>
</dbReference>